<organism evidence="9 10">
    <name type="scientific">Methylibium petroleiphilum (strain ATCC BAA-1232 / LMG 22953 / PM1)</name>
    <dbReference type="NCBI Taxonomy" id="420662"/>
    <lineage>
        <taxon>Bacteria</taxon>
        <taxon>Pseudomonadati</taxon>
        <taxon>Pseudomonadota</taxon>
        <taxon>Betaproteobacteria</taxon>
        <taxon>Burkholderiales</taxon>
        <taxon>Sphaerotilaceae</taxon>
        <taxon>Methylibium</taxon>
    </lineage>
</organism>
<reference evidence="9 10" key="1">
    <citation type="journal article" date="2007" name="J. Bacteriol.">
        <title>Whole-genome analysis of the methyl tert-butyl ether-degrading beta-proteobacterium Methylibium petroleiphilum PM1.</title>
        <authorList>
            <person name="Kane S.R."/>
            <person name="Chakicherla A.Y."/>
            <person name="Chain P.S.G."/>
            <person name="Schmidt R."/>
            <person name="Shin M.W."/>
            <person name="Legler T.C."/>
            <person name="Scow K.M."/>
            <person name="Larimer F.W."/>
            <person name="Lucas S.M."/>
            <person name="Richardson P.M."/>
            <person name="Hristova K.R."/>
        </authorList>
    </citation>
    <scope>NUCLEOTIDE SEQUENCE [LARGE SCALE GENOMIC DNA]</scope>
    <source>
        <strain evidence="10">ATCC BAA-1232 / LMG 22953 / PM1</strain>
    </source>
</reference>
<evidence type="ECO:0000313" key="10">
    <source>
        <dbReference type="Proteomes" id="UP000000366"/>
    </source>
</evidence>
<dbReference type="InterPro" id="IPR052017">
    <property type="entry name" value="TSUP"/>
</dbReference>
<comment type="similarity">
    <text evidence="2 8">Belongs to the 4-toluene sulfonate uptake permease (TSUP) (TC 2.A.102) family.</text>
</comment>
<keyword evidence="6 8" id="KW-1133">Transmembrane helix</keyword>
<keyword evidence="3" id="KW-0813">Transport</keyword>
<dbReference type="Proteomes" id="UP000000366">
    <property type="component" value="Chromosome"/>
</dbReference>
<dbReference type="EMBL" id="CP000555">
    <property type="protein sequence ID" value="ABM95529.1"/>
    <property type="molecule type" value="Genomic_DNA"/>
</dbReference>
<keyword evidence="5 8" id="KW-0812">Transmembrane</keyword>
<evidence type="ECO:0000256" key="3">
    <source>
        <dbReference type="ARBA" id="ARBA00022448"/>
    </source>
</evidence>
<dbReference type="eggNOG" id="COG0730">
    <property type="taxonomic scope" value="Bacteria"/>
</dbReference>
<evidence type="ECO:0000256" key="1">
    <source>
        <dbReference type="ARBA" id="ARBA00004651"/>
    </source>
</evidence>
<dbReference type="RefSeq" id="WP_011830161.1">
    <property type="nucleotide sequence ID" value="NC_008825.1"/>
</dbReference>
<evidence type="ECO:0000256" key="6">
    <source>
        <dbReference type="ARBA" id="ARBA00022989"/>
    </source>
</evidence>
<dbReference type="HOGENOM" id="CLU_054750_7_1_4"/>
<feature type="transmembrane region" description="Helical" evidence="8">
    <location>
        <begin position="209"/>
        <end position="226"/>
    </location>
</feature>
<dbReference type="PANTHER" id="PTHR30269:SF32">
    <property type="entry name" value="MEMBRANE TRANSPORTER PROTEIN-RELATED"/>
    <property type="match status" value="1"/>
</dbReference>
<dbReference type="AlphaFoldDB" id="A2SIZ0"/>
<evidence type="ECO:0000256" key="5">
    <source>
        <dbReference type="ARBA" id="ARBA00022692"/>
    </source>
</evidence>
<protein>
    <recommendedName>
        <fullName evidence="8">Probable membrane transporter protein</fullName>
    </recommendedName>
</protein>
<dbReference type="GO" id="GO:0005886">
    <property type="term" value="C:plasma membrane"/>
    <property type="evidence" value="ECO:0007669"/>
    <property type="project" value="UniProtKB-SubCell"/>
</dbReference>
<dbReference type="InterPro" id="IPR002781">
    <property type="entry name" value="TM_pro_TauE-like"/>
</dbReference>
<feature type="transmembrane region" description="Helical" evidence="8">
    <location>
        <begin position="178"/>
        <end position="197"/>
    </location>
</feature>
<feature type="transmembrane region" description="Helical" evidence="8">
    <location>
        <begin position="112"/>
        <end position="131"/>
    </location>
</feature>
<evidence type="ECO:0000256" key="7">
    <source>
        <dbReference type="ARBA" id="ARBA00023136"/>
    </source>
</evidence>
<dbReference type="KEGG" id="mpt:Mpe_A2576"/>
<feature type="transmembrane region" description="Helical" evidence="8">
    <location>
        <begin position="238"/>
        <end position="255"/>
    </location>
</feature>
<feature type="transmembrane region" description="Helical" evidence="8">
    <location>
        <begin position="143"/>
        <end position="166"/>
    </location>
</feature>
<name>A2SIZ0_METPP</name>
<evidence type="ECO:0000313" key="9">
    <source>
        <dbReference type="EMBL" id="ABM95529.1"/>
    </source>
</evidence>
<keyword evidence="4 8" id="KW-1003">Cell membrane</keyword>
<accession>A2SIZ0</accession>
<keyword evidence="10" id="KW-1185">Reference proteome</keyword>
<proteinExistence type="inferred from homology"/>
<comment type="subcellular location">
    <subcellularLocation>
        <location evidence="1 8">Cell membrane</location>
        <topology evidence="1 8">Multi-pass membrane protein</topology>
    </subcellularLocation>
</comment>
<dbReference type="STRING" id="420662.Mpe_A2576"/>
<feature type="transmembrane region" description="Helical" evidence="8">
    <location>
        <begin position="83"/>
        <end position="100"/>
    </location>
</feature>
<gene>
    <name evidence="9" type="ordered locus">Mpe_A2576</name>
</gene>
<dbReference type="Pfam" id="PF01925">
    <property type="entry name" value="TauE"/>
    <property type="match status" value="1"/>
</dbReference>
<sequence>MDAPRPRRDHAGMDIERLATLGAIFALAGAVKGVSGMGLPTVSMALLGLVMPPAAAAALMVWPSLATNLAQCAGPSWRALCRRLWPVWAGLLLFTVFSPLPDLASAGRGPHLALGAVLLLYGAWGLLRPALPRPAPRHEDWLGALAGAVSGLLTAATGVFVLPLVPYLQSLRMDRDELVQALGLSFTLATVALGLVLWQAAPQAATPDATDCGVALLAAFAGLWVGTRLRRRLPAPTFQRALYGMFVLLGAALLGRTN</sequence>
<evidence type="ECO:0000256" key="8">
    <source>
        <dbReference type="RuleBase" id="RU363041"/>
    </source>
</evidence>
<evidence type="ECO:0000256" key="4">
    <source>
        <dbReference type="ARBA" id="ARBA00022475"/>
    </source>
</evidence>
<dbReference type="PANTHER" id="PTHR30269">
    <property type="entry name" value="TRANSMEMBRANE PROTEIN YFCA"/>
    <property type="match status" value="1"/>
</dbReference>
<feature type="transmembrane region" description="Helical" evidence="8">
    <location>
        <begin position="43"/>
        <end position="62"/>
    </location>
</feature>
<keyword evidence="7 8" id="KW-0472">Membrane</keyword>
<evidence type="ECO:0000256" key="2">
    <source>
        <dbReference type="ARBA" id="ARBA00009142"/>
    </source>
</evidence>